<accession>A0A1I6M990</accession>
<evidence type="ECO:0000256" key="4">
    <source>
        <dbReference type="SAM" id="Phobius"/>
    </source>
</evidence>
<dbReference type="CDD" id="cd00063">
    <property type="entry name" value="FN3"/>
    <property type="match status" value="1"/>
</dbReference>
<dbReference type="InterPro" id="IPR050482">
    <property type="entry name" value="Sensor_HK_TwoCompSys"/>
</dbReference>
<evidence type="ECO:0000313" key="9">
    <source>
        <dbReference type="Proteomes" id="UP000199024"/>
    </source>
</evidence>
<evidence type="ECO:0000259" key="6">
    <source>
        <dbReference type="Pfam" id="PF07495"/>
    </source>
</evidence>
<dbReference type="CDD" id="cd16917">
    <property type="entry name" value="HATPase_UhpB-NarQ-NarX-like"/>
    <property type="match status" value="1"/>
</dbReference>
<reference evidence="8 9" key="1">
    <citation type="submission" date="2016-10" db="EMBL/GenBank/DDBJ databases">
        <authorList>
            <person name="de Groot N.N."/>
        </authorList>
    </citation>
    <scope>NUCLEOTIDE SEQUENCE [LARGE SCALE GENOMIC DNA]</scope>
    <source>
        <strain evidence="8 9">DSM 21001</strain>
    </source>
</reference>
<evidence type="ECO:0000313" key="8">
    <source>
        <dbReference type="EMBL" id="SFS12294.1"/>
    </source>
</evidence>
<dbReference type="Pfam" id="PF07495">
    <property type="entry name" value="Y_Y_Y"/>
    <property type="match status" value="1"/>
</dbReference>
<dbReference type="SUPFAM" id="SSF55874">
    <property type="entry name" value="ATPase domain of HSP90 chaperone/DNA topoisomerase II/histidine kinase"/>
    <property type="match status" value="1"/>
</dbReference>
<feature type="domain" description="Signal transduction histidine kinase subgroup 3 dimerisation and phosphoacceptor" evidence="7">
    <location>
        <begin position="798"/>
        <end position="860"/>
    </location>
</feature>
<evidence type="ECO:0000256" key="1">
    <source>
        <dbReference type="ARBA" id="ARBA00022679"/>
    </source>
</evidence>
<dbReference type="Pfam" id="PF07494">
    <property type="entry name" value="Reg_prop"/>
    <property type="match status" value="1"/>
</dbReference>
<dbReference type="InterPro" id="IPR011712">
    <property type="entry name" value="Sig_transdc_His_kin_sub3_dim/P"/>
</dbReference>
<dbReference type="Gene3D" id="3.30.565.10">
    <property type="entry name" value="Histidine kinase-like ATPase, C-terminal domain"/>
    <property type="match status" value="1"/>
</dbReference>
<dbReference type="GO" id="GO:0046983">
    <property type="term" value="F:protein dimerization activity"/>
    <property type="evidence" value="ECO:0007669"/>
    <property type="project" value="InterPro"/>
</dbReference>
<dbReference type="PANTHER" id="PTHR24421">
    <property type="entry name" value="NITRATE/NITRITE SENSOR PROTEIN NARX-RELATED"/>
    <property type="match status" value="1"/>
</dbReference>
<evidence type="ECO:0000259" key="7">
    <source>
        <dbReference type="Pfam" id="PF07730"/>
    </source>
</evidence>
<dbReference type="SUPFAM" id="SSF63829">
    <property type="entry name" value="Calcium-dependent phosphotriesterase"/>
    <property type="match status" value="3"/>
</dbReference>
<dbReference type="PANTHER" id="PTHR24421:SF62">
    <property type="entry name" value="SENSORY TRANSDUCTION HISTIDINE KINASE"/>
    <property type="match status" value="1"/>
</dbReference>
<dbReference type="InterPro" id="IPR011110">
    <property type="entry name" value="Reg_prop"/>
</dbReference>
<keyword evidence="4" id="KW-0472">Membrane</keyword>
<proteinExistence type="predicted"/>
<dbReference type="Gene3D" id="2.60.40.10">
    <property type="entry name" value="Immunoglobulins"/>
    <property type="match status" value="1"/>
</dbReference>
<protein>
    <submittedName>
        <fullName evidence="8">Signal transduction histidine kinase</fullName>
    </submittedName>
</protein>
<keyword evidence="3" id="KW-0902">Two-component regulatory system</keyword>
<keyword evidence="4" id="KW-1133">Transmembrane helix</keyword>
<keyword evidence="2 8" id="KW-0418">Kinase</keyword>
<dbReference type="InterPro" id="IPR003594">
    <property type="entry name" value="HATPase_dom"/>
</dbReference>
<dbReference type="OrthoDB" id="127270at2"/>
<dbReference type="InterPro" id="IPR015943">
    <property type="entry name" value="WD40/YVTN_repeat-like_dom_sf"/>
</dbReference>
<dbReference type="Gene3D" id="2.130.10.10">
    <property type="entry name" value="YVTN repeat-like/Quinoprotein amine dehydrogenase"/>
    <property type="match status" value="2"/>
</dbReference>
<dbReference type="AlphaFoldDB" id="A0A1I6M990"/>
<feature type="domain" description="Two component regulator three Y" evidence="6">
    <location>
        <begin position="690"/>
        <end position="751"/>
    </location>
</feature>
<keyword evidence="1" id="KW-0808">Transferase</keyword>
<organism evidence="8 9">
    <name type="scientific">Granulicella pectinivorans</name>
    <dbReference type="NCBI Taxonomy" id="474950"/>
    <lineage>
        <taxon>Bacteria</taxon>
        <taxon>Pseudomonadati</taxon>
        <taxon>Acidobacteriota</taxon>
        <taxon>Terriglobia</taxon>
        <taxon>Terriglobales</taxon>
        <taxon>Acidobacteriaceae</taxon>
        <taxon>Granulicella</taxon>
    </lineage>
</organism>
<dbReference type="GO" id="GO:0000155">
    <property type="term" value="F:phosphorelay sensor kinase activity"/>
    <property type="evidence" value="ECO:0007669"/>
    <property type="project" value="InterPro"/>
</dbReference>
<evidence type="ECO:0000259" key="5">
    <source>
        <dbReference type="Pfam" id="PF02518"/>
    </source>
</evidence>
<dbReference type="Pfam" id="PF02518">
    <property type="entry name" value="HATPase_c"/>
    <property type="match status" value="1"/>
</dbReference>
<dbReference type="Gene3D" id="1.20.5.1930">
    <property type="match status" value="1"/>
</dbReference>
<dbReference type="InterPro" id="IPR036890">
    <property type="entry name" value="HATPase_C_sf"/>
</dbReference>
<dbReference type="InterPro" id="IPR003961">
    <property type="entry name" value="FN3_dom"/>
</dbReference>
<gene>
    <name evidence="8" type="ORF">SAMN05421771_2096</name>
</gene>
<dbReference type="GO" id="GO:0016020">
    <property type="term" value="C:membrane"/>
    <property type="evidence" value="ECO:0007669"/>
    <property type="project" value="InterPro"/>
</dbReference>
<dbReference type="EMBL" id="FOZL01000001">
    <property type="protein sequence ID" value="SFS12294.1"/>
    <property type="molecule type" value="Genomic_DNA"/>
</dbReference>
<evidence type="ECO:0000256" key="2">
    <source>
        <dbReference type="ARBA" id="ARBA00022777"/>
    </source>
</evidence>
<name>A0A1I6M990_9BACT</name>
<feature type="domain" description="Histidine kinase/HSP90-like ATPase" evidence="5">
    <location>
        <begin position="904"/>
        <end position="998"/>
    </location>
</feature>
<dbReference type="STRING" id="474950.SAMN05421771_2096"/>
<dbReference type="Proteomes" id="UP000199024">
    <property type="component" value="Unassembled WGS sequence"/>
</dbReference>
<dbReference type="InterPro" id="IPR011123">
    <property type="entry name" value="Y_Y_Y"/>
</dbReference>
<dbReference type="Pfam" id="PF07730">
    <property type="entry name" value="HisKA_3"/>
    <property type="match status" value="1"/>
</dbReference>
<sequence length="1034" mass="115821">MMKDGCDVNRKLPHTVILLLVLLRVTVSSGQGPGVKPVSFFPEMKPVVAHMRWTGRDGAPGNIAAMAQTTDGYLWLGTPLGLYRFDGLQFASYPMTRMEAGLPALDIDALTADSQGGLWIGFRLSGGICHLTRDGVLTNYNAGNGRGPKSVLKIVVQGDRSVWAIADNKLLLLRGDRWVDFGKEHGLPDEPLWSLFFDSRGNIWTSARHKLFVLRPGHQTFVLYPTKTFIVVDLAEMPDGEIWLSDGWRVIRPLDPTSSEKKILVPSYTRTLIEPSGSMWMAQDYRGVSHFQAARNHKPSGPLVAESDLTSEQTNSILRDRDGDIWVGTSRGLDRFHASPLKSLRNTRVEYYPALAADAHSGVWIAMLAHPLVHASGDTLSATGREIGSSPIVCDDQGRVWLVDPLFDTLTVYDRGKMSRIPVPEEVHRVPAQSIGLDYDGAVLVSFDEFGLWRFDGQWKRVQDASLPSEHPLTVFRDKERHVWLGYPDGRILMRDEHGVHALTPQQSADLGNILTFAVFRDRLWAAGANGLAYLDHGAFQRVSLSGDAPLRGISGIVEDRYKSLWLNTSVGIVRIVASELDKLSIGQKSLEYDLLDDRQGVEGTATQIKPTPSAVEDKEGLLWFSMSGAVYSLDSEALSVRKSVPALSLQNVSMNGVSIIDREHSSTSITTSANSLKELEIDYIGIDLSSPEKVTYQYMLEGEDKVWREVGNRRQAFYTHLRPGKYRFRVRAWNGTAPWQELSTPLVFTITPAFYQTVWFYLLAILVVLMFLYLIYLLRVQYLTNLLKDRLKERSDERLRIARALHDTLLQSVHGLMLRFHFAAQTLAEDTPARQSLEAALVRADSVYQETRSQVESLRYDVAERTDLVSLIARRAQELEIEQSMTFQIVENGQRQSLNGIAQEELYRIASEALTNTVLHARATSAEVILTYDGSELLMKCCDTGIGLPPLVLASGQRTGHWGLIGMRERAATIEGKLQIWSAKGRGTEIEVRVPARRAYLYSNKRFVWWQRLLQFRRTATGLDSDPDILGSK</sequence>
<keyword evidence="9" id="KW-1185">Reference proteome</keyword>
<feature type="transmembrane region" description="Helical" evidence="4">
    <location>
        <begin position="759"/>
        <end position="779"/>
    </location>
</feature>
<dbReference type="InterPro" id="IPR013783">
    <property type="entry name" value="Ig-like_fold"/>
</dbReference>
<keyword evidence="4" id="KW-0812">Transmembrane</keyword>
<evidence type="ECO:0000256" key="3">
    <source>
        <dbReference type="ARBA" id="ARBA00023012"/>
    </source>
</evidence>